<sequence>MSIWVTLEMTVKEGAFDKLSEFLKANLPNVRGFDGALQVTLYYDQASRSFLLQEEWSSQQHHQAYLKFIEEKGVMGTLLSFMEGAPKVTYYNRLVM</sequence>
<proteinExistence type="predicted"/>
<dbReference type="SUPFAM" id="SSF54909">
    <property type="entry name" value="Dimeric alpha+beta barrel"/>
    <property type="match status" value="1"/>
</dbReference>
<evidence type="ECO:0000313" key="3">
    <source>
        <dbReference type="Proteomes" id="UP000219439"/>
    </source>
</evidence>
<feature type="domain" description="ABM" evidence="1">
    <location>
        <begin position="5"/>
        <end position="67"/>
    </location>
</feature>
<dbReference type="Pfam" id="PF03992">
    <property type="entry name" value="ABM"/>
    <property type="match status" value="1"/>
</dbReference>
<dbReference type="InterPro" id="IPR007138">
    <property type="entry name" value="ABM_dom"/>
</dbReference>
<keyword evidence="3" id="KW-1185">Reference proteome</keyword>
<keyword evidence="2" id="KW-0560">Oxidoreductase</keyword>
<dbReference type="AlphaFoldDB" id="A0A285PCX9"/>
<dbReference type="OrthoDB" id="7376024at2"/>
<organism evidence="2 3">
    <name type="scientific">Cohaesibacter gelatinilyticus</name>
    <dbReference type="NCBI Taxonomy" id="372072"/>
    <lineage>
        <taxon>Bacteria</taxon>
        <taxon>Pseudomonadati</taxon>
        <taxon>Pseudomonadota</taxon>
        <taxon>Alphaproteobacteria</taxon>
        <taxon>Hyphomicrobiales</taxon>
        <taxon>Cohaesibacteraceae</taxon>
    </lineage>
</organism>
<accession>A0A285PCX9</accession>
<dbReference type="Gene3D" id="3.30.70.100">
    <property type="match status" value="1"/>
</dbReference>
<keyword evidence="2" id="KW-0503">Monooxygenase</keyword>
<protein>
    <submittedName>
        <fullName evidence="2">Quinol monooxygenase YgiN</fullName>
    </submittedName>
</protein>
<dbReference type="Proteomes" id="UP000219439">
    <property type="component" value="Unassembled WGS sequence"/>
</dbReference>
<gene>
    <name evidence="2" type="ORF">SAMN06265368_2690</name>
</gene>
<evidence type="ECO:0000259" key="1">
    <source>
        <dbReference type="Pfam" id="PF03992"/>
    </source>
</evidence>
<evidence type="ECO:0000313" key="2">
    <source>
        <dbReference type="EMBL" id="SNZ19600.1"/>
    </source>
</evidence>
<dbReference type="RefSeq" id="WP_097153936.1">
    <property type="nucleotide sequence ID" value="NZ_OBEL01000002.1"/>
</dbReference>
<name>A0A285PCX9_9HYPH</name>
<dbReference type="GO" id="GO:0004497">
    <property type="term" value="F:monooxygenase activity"/>
    <property type="evidence" value="ECO:0007669"/>
    <property type="project" value="UniProtKB-KW"/>
</dbReference>
<reference evidence="2 3" key="1">
    <citation type="submission" date="2017-09" db="EMBL/GenBank/DDBJ databases">
        <authorList>
            <person name="Ehlers B."/>
            <person name="Leendertz F.H."/>
        </authorList>
    </citation>
    <scope>NUCLEOTIDE SEQUENCE [LARGE SCALE GENOMIC DNA]</scope>
    <source>
        <strain evidence="2 3">DSM 18289</strain>
    </source>
</reference>
<dbReference type="EMBL" id="OBEL01000002">
    <property type="protein sequence ID" value="SNZ19600.1"/>
    <property type="molecule type" value="Genomic_DNA"/>
</dbReference>
<dbReference type="InterPro" id="IPR011008">
    <property type="entry name" value="Dimeric_a/b-barrel"/>
</dbReference>